<comment type="caution">
    <text evidence="1">The sequence shown here is derived from an EMBL/GenBank/DDBJ whole genome shotgun (WGS) entry which is preliminary data.</text>
</comment>
<keyword evidence="2" id="KW-1185">Reference proteome</keyword>
<dbReference type="Gene3D" id="3.30.420.10">
    <property type="entry name" value="Ribonuclease H-like superfamily/Ribonuclease H"/>
    <property type="match status" value="1"/>
</dbReference>
<accession>A0A8K0CV89</accession>
<protein>
    <submittedName>
        <fullName evidence="1">Uncharacterized protein</fullName>
    </submittedName>
</protein>
<dbReference type="InterPro" id="IPR036397">
    <property type="entry name" value="RNaseH_sf"/>
</dbReference>
<dbReference type="EMBL" id="VTPC01008846">
    <property type="protein sequence ID" value="KAF2892251.1"/>
    <property type="molecule type" value="Genomic_DNA"/>
</dbReference>
<dbReference type="GO" id="GO:0003676">
    <property type="term" value="F:nucleic acid binding"/>
    <property type="evidence" value="ECO:0007669"/>
    <property type="project" value="InterPro"/>
</dbReference>
<reference evidence="1" key="1">
    <citation type="submission" date="2019-08" db="EMBL/GenBank/DDBJ databases">
        <title>The genome of the North American firefly Photinus pyralis.</title>
        <authorList>
            <consortium name="Photinus pyralis genome working group"/>
            <person name="Fallon T.R."/>
            <person name="Sander Lower S.E."/>
            <person name="Weng J.-K."/>
        </authorList>
    </citation>
    <scope>NUCLEOTIDE SEQUENCE</scope>
    <source>
        <strain evidence="1">TRF0915ILg1</strain>
        <tissue evidence="1">Whole body</tissue>
    </source>
</reference>
<organism evidence="1 2">
    <name type="scientific">Ignelater luminosus</name>
    <name type="common">Cucubano</name>
    <name type="synonym">Pyrophorus luminosus</name>
    <dbReference type="NCBI Taxonomy" id="2038154"/>
    <lineage>
        <taxon>Eukaryota</taxon>
        <taxon>Metazoa</taxon>
        <taxon>Ecdysozoa</taxon>
        <taxon>Arthropoda</taxon>
        <taxon>Hexapoda</taxon>
        <taxon>Insecta</taxon>
        <taxon>Pterygota</taxon>
        <taxon>Neoptera</taxon>
        <taxon>Endopterygota</taxon>
        <taxon>Coleoptera</taxon>
        <taxon>Polyphaga</taxon>
        <taxon>Elateriformia</taxon>
        <taxon>Elateroidea</taxon>
        <taxon>Elateridae</taxon>
        <taxon>Agrypninae</taxon>
        <taxon>Pyrophorini</taxon>
        <taxon>Ignelater</taxon>
    </lineage>
</organism>
<proteinExistence type="predicted"/>
<evidence type="ECO:0000313" key="2">
    <source>
        <dbReference type="Proteomes" id="UP000801492"/>
    </source>
</evidence>
<dbReference type="AlphaFoldDB" id="A0A8K0CV89"/>
<gene>
    <name evidence="1" type="ORF">ILUMI_13921</name>
</gene>
<sequence>MKVVEGLVEITQQPSALAHFFLTAPELQRPKIKPFQFYTKENPFKLEGPEFMNTVTKPVFSEQVTSDVSRIESLGRELHEAFKSDRLLDVSVNGTVHHCPLDHQPKSWIAIIDAMRELQALDKTIRVETCEDLADVFTKKIQRKYWQYDELHIVFDMHFDTSIKNLARDKRLYGAVATSPSLFGKEKLEYWKSFISASDEELIALQKFGTSDSVPDDKITIFQKDNSKPHFIKPNCALNAKVYSRKGIERRLKPFLEENYASSRYICWPDGASSHFAKTAVKKLEELNIKYIEKDENPPNVLELDPTERFWVHKAKRLYL</sequence>
<name>A0A8K0CV89_IGNLU</name>
<evidence type="ECO:0000313" key="1">
    <source>
        <dbReference type="EMBL" id="KAF2892251.1"/>
    </source>
</evidence>
<dbReference type="Proteomes" id="UP000801492">
    <property type="component" value="Unassembled WGS sequence"/>
</dbReference>